<accession>A0ACC1Y832</accession>
<name>A0ACC1Y832_MELAZ</name>
<comment type="caution">
    <text evidence="1">The sequence shown here is derived from an EMBL/GenBank/DDBJ whole genome shotgun (WGS) entry which is preliminary data.</text>
</comment>
<dbReference type="EMBL" id="CM051397">
    <property type="protein sequence ID" value="KAJ4719611.1"/>
    <property type="molecule type" value="Genomic_DNA"/>
</dbReference>
<organism evidence="1 2">
    <name type="scientific">Melia azedarach</name>
    <name type="common">Chinaberry tree</name>
    <dbReference type="NCBI Taxonomy" id="155640"/>
    <lineage>
        <taxon>Eukaryota</taxon>
        <taxon>Viridiplantae</taxon>
        <taxon>Streptophyta</taxon>
        <taxon>Embryophyta</taxon>
        <taxon>Tracheophyta</taxon>
        <taxon>Spermatophyta</taxon>
        <taxon>Magnoliopsida</taxon>
        <taxon>eudicotyledons</taxon>
        <taxon>Gunneridae</taxon>
        <taxon>Pentapetalae</taxon>
        <taxon>rosids</taxon>
        <taxon>malvids</taxon>
        <taxon>Sapindales</taxon>
        <taxon>Meliaceae</taxon>
        <taxon>Melia</taxon>
    </lineage>
</organism>
<protein>
    <submittedName>
        <fullName evidence="1">F-box protein</fullName>
    </submittedName>
</protein>
<evidence type="ECO:0000313" key="1">
    <source>
        <dbReference type="EMBL" id="KAJ4719611.1"/>
    </source>
</evidence>
<gene>
    <name evidence="1" type="ORF">OWV82_007561</name>
</gene>
<evidence type="ECO:0000313" key="2">
    <source>
        <dbReference type="Proteomes" id="UP001164539"/>
    </source>
</evidence>
<dbReference type="Proteomes" id="UP001164539">
    <property type="component" value="Chromosome 4"/>
</dbReference>
<sequence>MADLNAGKRRKMSDIQLRSSWSNLPDDIICLILNRLHYVDQVRFRAVCKGWRETNIKGRVKSPDKLPWMIAIDSQSSYLSSPPRTIETQACCLFDPLHQRKHTIDTSITRSGLLLNSLVVASKHGWILFGQGTGVRVFHSFFFYSPFTDEIIQVPKFHRDCRNATFTTSPVSSDCQIFAVNNCDRKIYIGIYRFGGDGSWSEFSFDVGEEYSATSDIEYVDGILYTTCFNKSVVGAFNVALKEWKVYPFPASEDHFIYCGGRLIECNGDILMAGTGENRYSYREWIVFKWDRLQMKWLETICLDGALFIGDTSVFYPILKTEEELVISEFRNTIHSCDFNKLEVEITTRCPPKLLEKLLEIYDWDSPYLLRFWIQLPELK</sequence>
<proteinExistence type="predicted"/>
<keyword evidence="2" id="KW-1185">Reference proteome</keyword>
<reference evidence="1 2" key="1">
    <citation type="journal article" date="2023" name="Science">
        <title>Complex scaffold remodeling in plant triterpene biosynthesis.</title>
        <authorList>
            <person name="De La Pena R."/>
            <person name="Hodgson H."/>
            <person name="Liu J.C."/>
            <person name="Stephenson M.J."/>
            <person name="Martin A.C."/>
            <person name="Owen C."/>
            <person name="Harkess A."/>
            <person name="Leebens-Mack J."/>
            <person name="Jimenez L.E."/>
            <person name="Osbourn A."/>
            <person name="Sattely E.S."/>
        </authorList>
    </citation>
    <scope>NUCLEOTIDE SEQUENCE [LARGE SCALE GENOMIC DNA]</scope>
    <source>
        <strain evidence="2">cv. JPN11</strain>
        <tissue evidence="1">Leaf</tissue>
    </source>
</reference>